<dbReference type="PROSITE" id="PS50958">
    <property type="entry name" value="SMB_2"/>
    <property type="match status" value="1"/>
</dbReference>
<dbReference type="InterPro" id="IPR001212">
    <property type="entry name" value="Somatomedin_B_dom"/>
</dbReference>
<keyword evidence="5" id="KW-1015">Disulfide bond</keyword>
<dbReference type="PANTHER" id="PTHR45902:SF4">
    <property type="entry name" value="G-PROTEIN COUPLED RECEPTORS FAMILY 2 PROFILE 2 DOMAIN-CONTAINING PROTEIN"/>
    <property type="match status" value="1"/>
</dbReference>
<dbReference type="Gene3D" id="1.20.1070.10">
    <property type="entry name" value="Rhodopsin 7-helix transmembrane proteins"/>
    <property type="match status" value="1"/>
</dbReference>
<dbReference type="PANTHER" id="PTHR45902">
    <property type="entry name" value="LATROPHILIN RECEPTOR-LIKE PROTEIN A"/>
    <property type="match status" value="1"/>
</dbReference>
<name>A0ABN8MXA6_9CNID</name>
<feature type="transmembrane region" description="Helical" evidence="6">
    <location>
        <begin position="426"/>
        <end position="446"/>
    </location>
</feature>
<feature type="non-terminal residue" evidence="9">
    <location>
        <position position="1"/>
    </location>
</feature>
<dbReference type="InterPro" id="IPR017981">
    <property type="entry name" value="GPCR_2-like_7TM"/>
</dbReference>
<feature type="transmembrane region" description="Helical" evidence="6">
    <location>
        <begin position="458"/>
        <end position="476"/>
    </location>
</feature>
<dbReference type="Gene3D" id="4.10.410.20">
    <property type="match status" value="1"/>
</dbReference>
<dbReference type="PROSITE" id="PS00524">
    <property type="entry name" value="SMB_1"/>
    <property type="match status" value="1"/>
</dbReference>
<dbReference type="SUPFAM" id="SSF90188">
    <property type="entry name" value="Somatomedin B domain"/>
    <property type="match status" value="1"/>
</dbReference>
<comment type="subcellular location">
    <subcellularLocation>
        <location evidence="1">Membrane</location>
        <topology evidence="1">Multi-pass membrane protein</topology>
    </subcellularLocation>
</comment>
<gene>
    <name evidence="9" type="ORF">PLOB_00039659</name>
</gene>
<protein>
    <recommendedName>
        <fullName evidence="11">G-protein coupled receptors family 2 profile 2 domain-containing protein</fullName>
    </recommendedName>
</protein>
<proteinExistence type="predicted"/>
<reference evidence="9 10" key="1">
    <citation type="submission" date="2022-05" db="EMBL/GenBank/DDBJ databases">
        <authorList>
            <consortium name="Genoscope - CEA"/>
            <person name="William W."/>
        </authorList>
    </citation>
    <scope>NUCLEOTIDE SEQUENCE [LARGE SCALE GENOMIC DNA]</scope>
</reference>
<evidence type="ECO:0000256" key="4">
    <source>
        <dbReference type="ARBA" id="ARBA00023136"/>
    </source>
</evidence>
<feature type="transmembrane region" description="Helical" evidence="6">
    <location>
        <begin position="664"/>
        <end position="683"/>
    </location>
</feature>
<feature type="transmembrane region" description="Helical" evidence="6">
    <location>
        <begin position="622"/>
        <end position="644"/>
    </location>
</feature>
<dbReference type="InterPro" id="IPR000832">
    <property type="entry name" value="GPCR_2_secretin-like"/>
</dbReference>
<dbReference type="Proteomes" id="UP001159405">
    <property type="component" value="Unassembled WGS sequence"/>
</dbReference>
<dbReference type="CDD" id="cd15039">
    <property type="entry name" value="7tmB3_Methuselah-like"/>
    <property type="match status" value="1"/>
</dbReference>
<keyword evidence="3 6" id="KW-1133">Transmembrane helix</keyword>
<evidence type="ECO:0000259" key="8">
    <source>
        <dbReference type="PROSITE" id="PS50958"/>
    </source>
</evidence>
<evidence type="ECO:0000259" key="7">
    <source>
        <dbReference type="PROSITE" id="PS50261"/>
    </source>
</evidence>
<accession>A0ABN8MXA6</accession>
<dbReference type="InterPro" id="IPR036024">
    <property type="entry name" value="Somatomedin_B-like_dom_sf"/>
</dbReference>
<dbReference type="InterPro" id="IPR022343">
    <property type="entry name" value="GCR1-cAMP_receptor"/>
</dbReference>
<keyword evidence="10" id="KW-1185">Reference proteome</keyword>
<evidence type="ECO:0000313" key="10">
    <source>
        <dbReference type="Proteomes" id="UP001159405"/>
    </source>
</evidence>
<sequence length="706" mass="79248">KIANNLFVETNDGDFVVKFQGRNVSLISLIERHRNLNITPFQIEVFLENVNNHKHLGTHSCEGRCYVEERSHSKTCYCDLPCVSWGDCCLDFHLRCGTFRNARIDSSFRNMTCEDLSTSSWTAGVIMKSSCSLQPKSQDTNECQSIRDLNMTLDKELPVFDRNNNVTYRSIACAKCNNAGNLSFWGLEIANCRSQSLESLQANVTAIKRFLKENDQCSWRYVPLSNLKQPYKRCIPQDMVCASHQLPVMSVIRKLCSSYSMPIIIAGLDTRLSFRNPHCALCQPNERKNGDASIAEASLSFGVLVPPLSILFDVSSSVLDEKVIQKAQPSSANYEDNLTSSFNCSSSEANCTVIYGSEVCTLLTPPINRTIPIPLNSSRVTVLTSQMLQNQEKEIRLNGSVFYLVCPDNQNPKELEREASTTLGQITFAGTIVSIVSNCFLLVVYLSFKQLRNLPGKCLISLLSAMLCNHIIFLCAAKFQQDELYCKAIAICLHFFVLASFWWMSVMAFDTANAFNVYVRDTRRQASDIRKTFIKYCIVGWAFPGIIVTVFAVLDSTETFHVGYGNSLFCWISDSTAKAVAVVTPVCLALAFNAVCLTKSLYGIHRLKKDAGIAAANTSSRVSLPIICIKLTVIMGLSWILELIVSSWQQAEFLKYPSNLLNSMQGFFIMLCFTTTKKVLGLLKEKIRKRRNPRRNQIELQTSMTR</sequence>
<keyword evidence="4 6" id="KW-0472">Membrane</keyword>
<feature type="transmembrane region" description="Helical" evidence="6">
    <location>
        <begin position="579"/>
        <end position="602"/>
    </location>
</feature>
<evidence type="ECO:0000256" key="6">
    <source>
        <dbReference type="SAM" id="Phobius"/>
    </source>
</evidence>
<dbReference type="InterPro" id="IPR053231">
    <property type="entry name" value="GPCR_LN-TM7"/>
</dbReference>
<organism evidence="9 10">
    <name type="scientific">Porites lobata</name>
    <dbReference type="NCBI Taxonomy" id="104759"/>
    <lineage>
        <taxon>Eukaryota</taxon>
        <taxon>Metazoa</taxon>
        <taxon>Cnidaria</taxon>
        <taxon>Anthozoa</taxon>
        <taxon>Hexacorallia</taxon>
        <taxon>Scleractinia</taxon>
        <taxon>Fungiina</taxon>
        <taxon>Poritidae</taxon>
        <taxon>Porites</taxon>
    </lineage>
</organism>
<evidence type="ECO:0000256" key="1">
    <source>
        <dbReference type="ARBA" id="ARBA00004141"/>
    </source>
</evidence>
<feature type="domain" description="SMB" evidence="8">
    <location>
        <begin position="57"/>
        <end position="100"/>
    </location>
</feature>
<evidence type="ECO:0000256" key="5">
    <source>
        <dbReference type="ARBA" id="ARBA00023157"/>
    </source>
</evidence>
<dbReference type="PROSITE" id="PS50261">
    <property type="entry name" value="G_PROTEIN_RECEP_F2_4"/>
    <property type="match status" value="1"/>
</dbReference>
<keyword evidence="2 6" id="KW-0812">Transmembrane</keyword>
<evidence type="ECO:0000256" key="3">
    <source>
        <dbReference type="ARBA" id="ARBA00022989"/>
    </source>
</evidence>
<dbReference type="Pfam" id="PF00002">
    <property type="entry name" value="7tm_2"/>
    <property type="match status" value="1"/>
</dbReference>
<dbReference type="SUPFAM" id="SSF81321">
    <property type="entry name" value="Family A G protein-coupled receptor-like"/>
    <property type="match status" value="1"/>
</dbReference>
<evidence type="ECO:0008006" key="11">
    <source>
        <dbReference type="Google" id="ProtNLM"/>
    </source>
</evidence>
<feature type="domain" description="G-protein coupled receptors family 2 profile 2" evidence="7">
    <location>
        <begin position="423"/>
        <end position="677"/>
    </location>
</feature>
<evidence type="ECO:0000256" key="2">
    <source>
        <dbReference type="ARBA" id="ARBA00022692"/>
    </source>
</evidence>
<feature type="non-terminal residue" evidence="9">
    <location>
        <position position="706"/>
    </location>
</feature>
<feature type="transmembrane region" description="Helical" evidence="6">
    <location>
        <begin position="488"/>
        <end position="512"/>
    </location>
</feature>
<dbReference type="Pfam" id="PF01033">
    <property type="entry name" value="Somatomedin_B"/>
    <property type="match status" value="1"/>
</dbReference>
<dbReference type="EMBL" id="CALNXK010000006">
    <property type="protein sequence ID" value="CAH3038118.1"/>
    <property type="molecule type" value="Genomic_DNA"/>
</dbReference>
<evidence type="ECO:0000313" key="9">
    <source>
        <dbReference type="EMBL" id="CAH3038118.1"/>
    </source>
</evidence>
<comment type="caution">
    <text evidence="9">The sequence shown here is derived from an EMBL/GenBank/DDBJ whole genome shotgun (WGS) entry which is preliminary data.</text>
</comment>
<dbReference type="PRINTS" id="PR02001">
    <property type="entry name" value="GCR1CAMPR"/>
</dbReference>
<feature type="transmembrane region" description="Helical" evidence="6">
    <location>
        <begin position="533"/>
        <end position="554"/>
    </location>
</feature>